<evidence type="ECO:0000256" key="7">
    <source>
        <dbReference type="ARBA" id="ARBA00022958"/>
    </source>
</evidence>
<evidence type="ECO:0000256" key="5">
    <source>
        <dbReference type="ARBA" id="ARBA00022826"/>
    </source>
</evidence>
<keyword evidence="11" id="KW-0407">Ion channel</keyword>
<protein>
    <submittedName>
        <fullName evidence="14">Ion transporter</fullName>
    </submittedName>
</protein>
<dbReference type="PANTHER" id="PTHR11537:SF254">
    <property type="entry name" value="POTASSIUM VOLTAGE-GATED CHANNEL PROTEIN SHAB"/>
    <property type="match status" value="1"/>
</dbReference>
<dbReference type="InterPro" id="IPR027359">
    <property type="entry name" value="Volt_channel_dom_sf"/>
</dbReference>
<evidence type="ECO:0000256" key="8">
    <source>
        <dbReference type="ARBA" id="ARBA00022989"/>
    </source>
</evidence>
<evidence type="ECO:0000256" key="3">
    <source>
        <dbReference type="ARBA" id="ARBA00022538"/>
    </source>
</evidence>
<dbReference type="Gene3D" id="1.20.120.350">
    <property type="entry name" value="Voltage-gated potassium channels. Chain C"/>
    <property type="match status" value="1"/>
</dbReference>
<dbReference type="SUPFAM" id="SSF81324">
    <property type="entry name" value="Voltage-gated potassium channels"/>
    <property type="match status" value="1"/>
</dbReference>
<evidence type="ECO:0000256" key="1">
    <source>
        <dbReference type="ARBA" id="ARBA00004141"/>
    </source>
</evidence>
<keyword evidence="8 12" id="KW-1133">Transmembrane helix</keyword>
<evidence type="ECO:0000313" key="15">
    <source>
        <dbReference type="Proteomes" id="UP001596287"/>
    </source>
</evidence>
<keyword evidence="6" id="KW-0851">Voltage-gated channel</keyword>
<evidence type="ECO:0000313" key="14">
    <source>
        <dbReference type="EMBL" id="MFC6095190.1"/>
    </source>
</evidence>
<keyword evidence="10 12" id="KW-0472">Membrane</keyword>
<keyword evidence="2" id="KW-0813">Transport</keyword>
<feature type="transmembrane region" description="Helical" evidence="12">
    <location>
        <begin position="30"/>
        <end position="55"/>
    </location>
</feature>
<feature type="transmembrane region" description="Helical" evidence="12">
    <location>
        <begin position="129"/>
        <end position="146"/>
    </location>
</feature>
<evidence type="ECO:0000259" key="13">
    <source>
        <dbReference type="Pfam" id="PF00520"/>
    </source>
</evidence>
<keyword evidence="15" id="KW-1185">Reference proteome</keyword>
<reference evidence="15" key="1">
    <citation type="journal article" date="2019" name="Int. J. Syst. Evol. Microbiol.">
        <title>The Global Catalogue of Microorganisms (GCM) 10K type strain sequencing project: providing services to taxonomists for standard genome sequencing and annotation.</title>
        <authorList>
            <consortium name="The Broad Institute Genomics Platform"/>
            <consortium name="The Broad Institute Genome Sequencing Center for Infectious Disease"/>
            <person name="Wu L."/>
            <person name="Ma J."/>
        </authorList>
    </citation>
    <scope>NUCLEOTIDE SEQUENCE [LARGE SCALE GENOMIC DNA]</scope>
    <source>
        <strain evidence="15">CCUG 49679</strain>
    </source>
</reference>
<dbReference type="Gene3D" id="1.10.287.70">
    <property type="match status" value="1"/>
</dbReference>
<dbReference type="InterPro" id="IPR028325">
    <property type="entry name" value="VG_K_chnl"/>
</dbReference>
<evidence type="ECO:0000256" key="4">
    <source>
        <dbReference type="ARBA" id="ARBA00022692"/>
    </source>
</evidence>
<dbReference type="PANTHER" id="PTHR11537">
    <property type="entry name" value="VOLTAGE-GATED POTASSIUM CHANNEL"/>
    <property type="match status" value="1"/>
</dbReference>
<comment type="subcellular location">
    <subcellularLocation>
        <location evidence="1">Membrane</location>
        <topology evidence="1">Multi-pass membrane protein</topology>
    </subcellularLocation>
</comment>
<evidence type="ECO:0000256" key="10">
    <source>
        <dbReference type="ARBA" id="ARBA00023136"/>
    </source>
</evidence>
<name>A0ABW1PIB7_9FLAO</name>
<feature type="transmembrane region" description="Helical" evidence="12">
    <location>
        <begin position="87"/>
        <end position="109"/>
    </location>
</feature>
<feature type="transmembrane region" description="Helical" evidence="12">
    <location>
        <begin position="212"/>
        <end position="234"/>
    </location>
</feature>
<organism evidence="14 15">
    <name type="scientific">Flavobacterium qiangtangense</name>
    <dbReference type="NCBI Taxonomy" id="1442595"/>
    <lineage>
        <taxon>Bacteria</taxon>
        <taxon>Pseudomonadati</taxon>
        <taxon>Bacteroidota</taxon>
        <taxon>Flavobacteriia</taxon>
        <taxon>Flavobacteriales</taxon>
        <taxon>Flavobacteriaceae</taxon>
        <taxon>Flavobacterium</taxon>
    </lineage>
</organism>
<dbReference type="PRINTS" id="PR00169">
    <property type="entry name" value="KCHANNEL"/>
</dbReference>
<comment type="caution">
    <text evidence="14">The sequence shown here is derived from an EMBL/GenBank/DDBJ whole genome shotgun (WGS) entry which is preliminary data.</text>
</comment>
<feature type="domain" description="Ion transport" evidence="13">
    <location>
        <begin position="26"/>
        <end position="237"/>
    </location>
</feature>
<evidence type="ECO:0000256" key="11">
    <source>
        <dbReference type="ARBA" id="ARBA00023303"/>
    </source>
</evidence>
<evidence type="ECO:0000256" key="6">
    <source>
        <dbReference type="ARBA" id="ARBA00022882"/>
    </source>
</evidence>
<keyword evidence="9" id="KW-0406">Ion transport</keyword>
<keyword evidence="4 12" id="KW-0812">Transmembrane</keyword>
<accession>A0ABW1PIB7</accession>
<evidence type="ECO:0000256" key="2">
    <source>
        <dbReference type="ARBA" id="ARBA00022448"/>
    </source>
</evidence>
<dbReference type="InterPro" id="IPR005821">
    <property type="entry name" value="Ion_trans_dom"/>
</dbReference>
<gene>
    <name evidence="14" type="ORF">ACFPVY_00905</name>
</gene>
<keyword evidence="5" id="KW-0631">Potassium channel</keyword>
<feature type="transmembrane region" description="Helical" evidence="12">
    <location>
        <begin position="153"/>
        <end position="174"/>
    </location>
</feature>
<dbReference type="EMBL" id="JBHSQB010000003">
    <property type="protein sequence ID" value="MFC6095190.1"/>
    <property type="molecule type" value="Genomic_DNA"/>
</dbReference>
<dbReference type="Pfam" id="PF00520">
    <property type="entry name" value="Ion_trans"/>
    <property type="match status" value="1"/>
</dbReference>
<dbReference type="Proteomes" id="UP001596287">
    <property type="component" value="Unassembled WGS sequence"/>
</dbReference>
<evidence type="ECO:0000256" key="12">
    <source>
        <dbReference type="SAM" id="Phobius"/>
    </source>
</evidence>
<dbReference type="RefSeq" id="WP_379789798.1">
    <property type="nucleotide sequence ID" value="NZ_JBHSQB010000003.1"/>
</dbReference>
<keyword evidence="7" id="KW-0630">Potassium</keyword>
<feature type="transmembrane region" description="Helical" evidence="12">
    <location>
        <begin position="61"/>
        <end position="80"/>
    </location>
</feature>
<evidence type="ECO:0000256" key="9">
    <source>
        <dbReference type="ARBA" id="ARBA00023065"/>
    </source>
</evidence>
<keyword evidence="3" id="KW-0633">Potassium transport</keyword>
<sequence>MKTIKTEKFRTKLHEIIYEADTPTGKLFDIILLILIILSIVAVMLESMASVKYLYGDELEIIEWVITAFFTFEYIGRIIALKKPIKYVLSFYGIIDLLATLPAFIDLIFPGLHFLVLIRAVRLLRVFRILKLVHFVGASNQLVVALKKSRLKIAVFLFNVIVLCIILGTLMYMIEGPESGFTSIPTSIYWTIVTLTTVGFGDITPETPFGQFVSMVIMILGYGIIAVPTGLVTAEFMSRDKVHENTQACRNCGFENHRDDAIYCYHCGHALNE</sequence>
<proteinExistence type="predicted"/>